<dbReference type="PROSITE" id="PS51715">
    <property type="entry name" value="G_GB1_RHD3"/>
    <property type="match status" value="1"/>
</dbReference>
<evidence type="ECO:0000256" key="1">
    <source>
        <dbReference type="ARBA" id="ARBA00022741"/>
    </source>
</evidence>
<dbReference type="InterPro" id="IPR030386">
    <property type="entry name" value="G_GB1_RHD3_dom"/>
</dbReference>
<sequence length="465" mass="52367">MDPDQPVKLASTDESGHLYLYKDIIDQCFLNPRYSDYPAYLLCVIGEKRKGKSFLMNYIMRALRSLEIGGEFTLGEEEEPLTGFEWESGTDSTTKGIWMWNRPFILTDEDQKIAVFVLDTEGSQDIGGNREACIKLSALSLFLGSRLIFNVSSSLKETELDYMEVRELQGTVDRSTVRLNLDLLVRDWHNSQCNDKQAQSYITREMEYIKKSNLYPLALWSLQDSETRCFLLPHPGKKITKKGKGRLKDMDEDFRESLGNYIHYVVNGVRETIWNDTCGTLLTCKQLPSMLEVGITILHCFNITTCNNFKMFYTIKNEKMKEEIEGEFREFLKNQSSMILPSTMRSEASKMCSSLLEAFRFLVHGNNVSSHNALLKELEKNLLEEQEKFCENYASSFKLKVAGVGLTAAGLGMYGIVGAAARAGASMAIQPAVAVGQRAVASEVMTGAVALLKTGATAMLSRFLR</sequence>
<accession>A0A8T2INY1</accession>
<organism evidence="5 6">
    <name type="scientific">Hymenochirus boettgeri</name>
    <name type="common">Congo dwarf clawed frog</name>
    <dbReference type="NCBI Taxonomy" id="247094"/>
    <lineage>
        <taxon>Eukaryota</taxon>
        <taxon>Metazoa</taxon>
        <taxon>Chordata</taxon>
        <taxon>Craniata</taxon>
        <taxon>Vertebrata</taxon>
        <taxon>Euteleostomi</taxon>
        <taxon>Amphibia</taxon>
        <taxon>Batrachia</taxon>
        <taxon>Anura</taxon>
        <taxon>Pipoidea</taxon>
        <taxon>Pipidae</taxon>
        <taxon>Pipinae</taxon>
        <taxon>Hymenochirus</taxon>
    </lineage>
</organism>
<dbReference type="InterPro" id="IPR015894">
    <property type="entry name" value="Guanylate-bd_N"/>
</dbReference>
<reference evidence="5" key="1">
    <citation type="thesis" date="2020" institute="ProQuest LLC" country="789 East Eisenhower Parkway, Ann Arbor, MI, USA">
        <title>Comparative Genomics and Chromosome Evolution.</title>
        <authorList>
            <person name="Mudd A.B."/>
        </authorList>
    </citation>
    <scope>NUCLEOTIDE SEQUENCE</scope>
    <source>
        <strain evidence="5">Female2</strain>
        <tissue evidence="5">Blood</tissue>
    </source>
</reference>
<keyword evidence="2" id="KW-0342">GTP-binding</keyword>
<evidence type="ECO:0000259" key="4">
    <source>
        <dbReference type="PROSITE" id="PS51715"/>
    </source>
</evidence>
<dbReference type="GO" id="GO:0005525">
    <property type="term" value="F:GTP binding"/>
    <property type="evidence" value="ECO:0007669"/>
    <property type="project" value="UniProtKB-KW"/>
</dbReference>
<dbReference type="Gene3D" id="3.40.50.300">
    <property type="entry name" value="P-loop containing nucleotide triphosphate hydrolases"/>
    <property type="match status" value="1"/>
</dbReference>
<proteinExistence type="inferred from homology"/>
<dbReference type="EMBL" id="JAACNH010000062">
    <property type="protein sequence ID" value="KAG8431836.1"/>
    <property type="molecule type" value="Genomic_DNA"/>
</dbReference>
<evidence type="ECO:0000313" key="5">
    <source>
        <dbReference type="EMBL" id="KAG8431836.1"/>
    </source>
</evidence>
<comment type="similarity">
    <text evidence="3">Belongs to the TRAFAC class dynamin-like GTPase superfamily. GB1/RHD3 GTPase family.</text>
</comment>
<dbReference type="OrthoDB" id="6270329at2759"/>
<dbReference type="AlphaFoldDB" id="A0A8T2INY1"/>
<keyword evidence="6" id="KW-1185">Reference proteome</keyword>
<dbReference type="SUPFAM" id="SSF52540">
    <property type="entry name" value="P-loop containing nucleoside triphosphate hydrolases"/>
    <property type="match status" value="1"/>
</dbReference>
<dbReference type="InterPro" id="IPR027417">
    <property type="entry name" value="P-loop_NTPase"/>
</dbReference>
<feature type="domain" description="GB1/RHD3-type G" evidence="4">
    <location>
        <begin position="36"/>
        <end position="270"/>
    </location>
</feature>
<dbReference type="PANTHER" id="PTHR10751">
    <property type="entry name" value="GUANYLATE BINDING PROTEIN"/>
    <property type="match status" value="1"/>
</dbReference>
<evidence type="ECO:0000256" key="3">
    <source>
        <dbReference type="PROSITE-ProRule" id="PRU01052"/>
    </source>
</evidence>
<gene>
    <name evidence="5" type="ORF">GDO86_019810</name>
</gene>
<dbReference type="Pfam" id="PF02263">
    <property type="entry name" value="GBP"/>
    <property type="match status" value="1"/>
</dbReference>
<name>A0A8T2INY1_9PIPI</name>
<protein>
    <recommendedName>
        <fullName evidence="4">GB1/RHD3-type G domain-containing protein</fullName>
    </recommendedName>
</protein>
<evidence type="ECO:0000313" key="6">
    <source>
        <dbReference type="Proteomes" id="UP000812440"/>
    </source>
</evidence>
<evidence type="ECO:0000256" key="2">
    <source>
        <dbReference type="ARBA" id="ARBA00023134"/>
    </source>
</evidence>
<dbReference type="GO" id="GO:0003924">
    <property type="term" value="F:GTPase activity"/>
    <property type="evidence" value="ECO:0007669"/>
    <property type="project" value="InterPro"/>
</dbReference>
<comment type="caution">
    <text evidence="5">The sequence shown here is derived from an EMBL/GenBank/DDBJ whole genome shotgun (WGS) entry which is preliminary data.</text>
</comment>
<dbReference type="Proteomes" id="UP000812440">
    <property type="component" value="Unassembled WGS sequence"/>
</dbReference>
<keyword evidence="1" id="KW-0547">Nucleotide-binding</keyword>